<dbReference type="GO" id="GO:0008704">
    <property type="term" value="F:5-carboxymethyl-2-hydroxymuconate delta-isomerase activity"/>
    <property type="evidence" value="ECO:0007669"/>
    <property type="project" value="InterPro"/>
</dbReference>
<protein>
    <submittedName>
        <fullName evidence="1">5-carboxymethyl-2-hydroxymuconate Delta-isomerase</fullName>
    </submittedName>
</protein>
<keyword evidence="1" id="KW-0413">Isomerase</keyword>
<dbReference type="PANTHER" id="PTHR37950:SF1">
    <property type="entry name" value="4-HYDROXYPHENYLACETATE CATABOLISM PROTEIN"/>
    <property type="match status" value="1"/>
</dbReference>
<dbReference type="Gene3D" id="3.30.429.10">
    <property type="entry name" value="Macrophage Migration Inhibitory Factor"/>
    <property type="match status" value="1"/>
</dbReference>
<sequence length="122" mass="13169">MPHVTLQYTVNLAEFNPTAALRAINQALADSGHFDEEAIKSRALRLDDYRVGVADAGRAFIHVQLKVLPGRDDATRKGFAELIIAALSSVLTGHPPATQLCVEVDELDASTYTKRVVDAPNG</sequence>
<dbReference type="SUPFAM" id="SSF55331">
    <property type="entry name" value="Tautomerase/MIF"/>
    <property type="match status" value="1"/>
</dbReference>
<dbReference type="CDD" id="cd00580">
    <property type="entry name" value="CHMI"/>
    <property type="match status" value="1"/>
</dbReference>
<dbReference type="EMBL" id="QTJR01000003">
    <property type="protein sequence ID" value="RDY68272.1"/>
    <property type="molecule type" value="Genomic_DNA"/>
</dbReference>
<evidence type="ECO:0000313" key="2">
    <source>
        <dbReference type="Proteomes" id="UP000256829"/>
    </source>
</evidence>
<proteinExistence type="predicted"/>
<dbReference type="InterPro" id="IPR014347">
    <property type="entry name" value="Tautomerase/MIF_sf"/>
</dbReference>
<reference evidence="1 2" key="1">
    <citation type="submission" date="2018-08" db="EMBL/GenBank/DDBJ databases">
        <title>Lysobacter soli KCTC 22011, whole genome shotgun sequence.</title>
        <authorList>
            <person name="Zhang X."/>
            <person name="Feng G."/>
            <person name="Zhu H."/>
        </authorList>
    </citation>
    <scope>NUCLEOTIDE SEQUENCE [LARGE SCALE GENOMIC DNA]</scope>
    <source>
        <strain evidence="1 2">KCTC 22011</strain>
    </source>
</reference>
<evidence type="ECO:0000313" key="1">
    <source>
        <dbReference type="EMBL" id="RDY68272.1"/>
    </source>
</evidence>
<dbReference type="Proteomes" id="UP000256829">
    <property type="component" value="Unassembled WGS sequence"/>
</dbReference>
<dbReference type="AlphaFoldDB" id="A0A3D8VFT8"/>
<organism evidence="1 2">
    <name type="scientific">Lysobacter soli</name>
    <dbReference type="NCBI Taxonomy" id="453783"/>
    <lineage>
        <taxon>Bacteria</taxon>
        <taxon>Pseudomonadati</taxon>
        <taxon>Pseudomonadota</taxon>
        <taxon>Gammaproteobacteria</taxon>
        <taxon>Lysobacterales</taxon>
        <taxon>Lysobacteraceae</taxon>
        <taxon>Lysobacter</taxon>
    </lineage>
</organism>
<keyword evidence="2" id="KW-1185">Reference proteome</keyword>
<name>A0A3D8VFT8_9GAMM</name>
<accession>A0A3D8VFT8</accession>
<dbReference type="InterPro" id="IPR004220">
    <property type="entry name" value="5-COMe_2-OHmuconate_Isoase"/>
</dbReference>
<dbReference type="PANTHER" id="PTHR37950">
    <property type="entry name" value="4-HYDROXYPHENYLACETATE CATABOLISM PROTEIN"/>
    <property type="match status" value="1"/>
</dbReference>
<dbReference type="RefSeq" id="WP_115841697.1">
    <property type="nucleotide sequence ID" value="NZ_CP183976.1"/>
</dbReference>
<comment type="caution">
    <text evidence="1">The sequence shown here is derived from an EMBL/GenBank/DDBJ whole genome shotgun (WGS) entry which is preliminary data.</text>
</comment>
<dbReference type="Pfam" id="PF02962">
    <property type="entry name" value="CHMI"/>
    <property type="match status" value="1"/>
</dbReference>
<gene>
    <name evidence="1" type="ORF">DX912_06635</name>
</gene>